<accession>A0ABD6B4Z6</accession>
<evidence type="ECO:0000313" key="3">
    <source>
        <dbReference type="Proteomes" id="UP001597111"/>
    </source>
</evidence>
<keyword evidence="1" id="KW-0472">Membrane</keyword>
<organism evidence="2 3">
    <name type="scientific">Halolamina salina</name>
    <dbReference type="NCBI Taxonomy" id="1220023"/>
    <lineage>
        <taxon>Archaea</taxon>
        <taxon>Methanobacteriati</taxon>
        <taxon>Methanobacteriota</taxon>
        <taxon>Stenosarchaea group</taxon>
        <taxon>Halobacteria</taxon>
        <taxon>Halobacteriales</taxon>
        <taxon>Haloferacaceae</taxon>
    </lineage>
</organism>
<feature type="transmembrane region" description="Helical" evidence="1">
    <location>
        <begin position="221"/>
        <end position="242"/>
    </location>
</feature>
<proteinExistence type="predicted"/>
<feature type="transmembrane region" description="Helical" evidence="1">
    <location>
        <begin position="195"/>
        <end position="215"/>
    </location>
</feature>
<feature type="transmembrane region" description="Helical" evidence="1">
    <location>
        <begin position="280"/>
        <end position="303"/>
    </location>
</feature>
<keyword evidence="3" id="KW-1185">Reference proteome</keyword>
<comment type="caution">
    <text evidence="2">The sequence shown here is derived from an EMBL/GenBank/DDBJ whole genome shotgun (WGS) entry which is preliminary data.</text>
</comment>
<feature type="transmembrane region" description="Helical" evidence="1">
    <location>
        <begin position="161"/>
        <end position="183"/>
    </location>
</feature>
<evidence type="ECO:0000256" key="1">
    <source>
        <dbReference type="SAM" id="Phobius"/>
    </source>
</evidence>
<dbReference type="EMBL" id="JBHUDH010000053">
    <property type="protein sequence ID" value="MFD1525940.1"/>
    <property type="molecule type" value="Genomic_DNA"/>
</dbReference>
<sequence length="376" mass="39322">MVGLQAAWLFDAGYRVVALLGLFGAVLPMVFGMAYLLIPSYVGRTLSTGRLPGVQFVASYVGTGLLVAHELFGLRRIVMTAGIVCWSIGVAVFVATLLRTVGPALGTSQDLVGLSGTQSRRSTRLATVAIPVGFGYLVAGTVVLLSIAFDLPIPLTPTFPTVVHFYATGFVALLIFALGVQLMAGFFRVAPPRPLTYLLLLSGGIAPGLLATTFYRPPWFVVGAGLELVAMVGYGVAVTIVVSRTDRRRVGLSGIWLGALAGVLAVGVAVARVTGFLDPLAIGVHVVGALNGFLLLTVLGYAYQFFPVTSGQFPGATERSGRTTILLLGTGTGLYALGTAVELPWLPIAGGVLSFLGAGGYAYLMVRRLRWGLNGE</sequence>
<dbReference type="RefSeq" id="WP_379730875.1">
    <property type="nucleotide sequence ID" value="NZ_JBHSWZ010000031.1"/>
</dbReference>
<name>A0ABD6B4Z6_9EURY</name>
<evidence type="ECO:0000313" key="2">
    <source>
        <dbReference type="EMBL" id="MFD1525940.1"/>
    </source>
</evidence>
<feature type="transmembrane region" description="Helical" evidence="1">
    <location>
        <begin position="347"/>
        <end position="366"/>
    </location>
</feature>
<dbReference type="Proteomes" id="UP001597111">
    <property type="component" value="Unassembled WGS sequence"/>
</dbReference>
<protein>
    <submittedName>
        <fullName evidence="2">Uncharacterized protein</fullName>
    </submittedName>
</protein>
<dbReference type="AlphaFoldDB" id="A0ABD6B4Z6"/>
<keyword evidence="1" id="KW-1133">Transmembrane helix</keyword>
<feature type="transmembrane region" description="Helical" evidence="1">
    <location>
        <begin position="77"/>
        <end position="98"/>
    </location>
</feature>
<keyword evidence="1" id="KW-0812">Transmembrane</keyword>
<feature type="transmembrane region" description="Helical" evidence="1">
    <location>
        <begin position="324"/>
        <end position="341"/>
    </location>
</feature>
<feature type="transmembrane region" description="Helical" evidence="1">
    <location>
        <begin position="125"/>
        <end position="149"/>
    </location>
</feature>
<feature type="transmembrane region" description="Helical" evidence="1">
    <location>
        <begin position="12"/>
        <end position="38"/>
    </location>
</feature>
<feature type="transmembrane region" description="Helical" evidence="1">
    <location>
        <begin position="254"/>
        <end position="274"/>
    </location>
</feature>
<gene>
    <name evidence="2" type="ORF">ACFR9S_06425</name>
</gene>
<reference evidence="2 3" key="1">
    <citation type="journal article" date="2019" name="Int. J. Syst. Evol. Microbiol.">
        <title>The Global Catalogue of Microorganisms (GCM) 10K type strain sequencing project: providing services to taxonomists for standard genome sequencing and annotation.</title>
        <authorList>
            <consortium name="The Broad Institute Genomics Platform"/>
            <consortium name="The Broad Institute Genome Sequencing Center for Infectious Disease"/>
            <person name="Wu L."/>
            <person name="Ma J."/>
        </authorList>
    </citation>
    <scope>NUCLEOTIDE SEQUENCE [LARGE SCALE GENOMIC DNA]</scope>
    <source>
        <strain evidence="2 3">CGMCC 1.12285</strain>
    </source>
</reference>